<feature type="transmembrane region" description="Helical" evidence="8">
    <location>
        <begin position="237"/>
        <end position="263"/>
    </location>
</feature>
<keyword evidence="12" id="KW-1185">Reference proteome</keyword>
<keyword evidence="3" id="KW-0813">Transport</keyword>
<comment type="similarity">
    <text evidence="2">Belongs to the binding-protein-dependent transport system permease family. FecCD subfamily.</text>
</comment>
<gene>
    <name evidence="9" type="ORF">JD108_19555</name>
    <name evidence="10" type="ORF">KDJ56_19490</name>
</gene>
<dbReference type="InterPro" id="IPR037294">
    <property type="entry name" value="ABC_BtuC-like"/>
</dbReference>
<evidence type="ECO:0000313" key="11">
    <source>
        <dbReference type="Proteomes" id="UP000595847"/>
    </source>
</evidence>
<dbReference type="InterPro" id="IPR000522">
    <property type="entry name" value="ABC_transptr_permease_BtuC"/>
</dbReference>
<keyword evidence="4" id="KW-1003">Cell membrane</keyword>
<evidence type="ECO:0000313" key="9">
    <source>
        <dbReference type="EMBL" id="QQE74021.1"/>
    </source>
</evidence>
<dbReference type="GO" id="GO:0033214">
    <property type="term" value="P:siderophore-iron import into cell"/>
    <property type="evidence" value="ECO:0007669"/>
    <property type="project" value="TreeGrafter"/>
</dbReference>
<evidence type="ECO:0000256" key="5">
    <source>
        <dbReference type="ARBA" id="ARBA00022692"/>
    </source>
</evidence>
<evidence type="ECO:0000256" key="3">
    <source>
        <dbReference type="ARBA" id="ARBA00022448"/>
    </source>
</evidence>
<organism evidence="9 11">
    <name type="scientific">Brevibacillus composti</name>
    <dbReference type="NCBI Taxonomy" id="2796470"/>
    <lineage>
        <taxon>Bacteria</taxon>
        <taxon>Bacillati</taxon>
        <taxon>Bacillota</taxon>
        <taxon>Bacilli</taxon>
        <taxon>Bacillales</taxon>
        <taxon>Paenibacillaceae</taxon>
        <taxon>Brevibacillus</taxon>
    </lineage>
</organism>
<dbReference type="GO" id="GO:0005886">
    <property type="term" value="C:plasma membrane"/>
    <property type="evidence" value="ECO:0007669"/>
    <property type="project" value="UniProtKB-SubCell"/>
</dbReference>
<dbReference type="Gene3D" id="1.10.3470.10">
    <property type="entry name" value="ABC transporter involved in vitamin B12 uptake, BtuC"/>
    <property type="match status" value="1"/>
</dbReference>
<keyword evidence="6 8" id="KW-1133">Transmembrane helix</keyword>
<feature type="transmembrane region" description="Helical" evidence="8">
    <location>
        <begin position="66"/>
        <end position="84"/>
    </location>
</feature>
<dbReference type="AlphaFoldDB" id="A0A7T5EK18"/>
<dbReference type="FunFam" id="1.10.3470.10:FF:000001">
    <property type="entry name" value="Vitamin B12 ABC transporter permease BtuC"/>
    <property type="match status" value="1"/>
</dbReference>
<feature type="transmembrane region" description="Helical" evidence="8">
    <location>
        <begin position="96"/>
        <end position="116"/>
    </location>
</feature>
<dbReference type="Pfam" id="PF01032">
    <property type="entry name" value="FecCD"/>
    <property type="match status" value="1"/>
</dbReference>
<dbReference type="CDD" id="cd06550">
    <property type="entry name" value="TM_ABC_iron-siderophores_like"/>
    <property type="match status" value="1"/>
</dbReference>
<dbReference type="GO" id="GO:0022857">
    <property type="term" value="F:transmembrane transporter activity"/>
    <property type="evidence" value="ECO:0007669"/>
    <property type="project" value="InterPro"/>
</dbReference>
<evidence type="ECO:0000256" key="2">
    <source>
        <dbReference type="ARBA" id="ARBA00007935"/>
    </source>
</evidence>
<evidence type="ECO:0000256" key="7">
    <source>
        <dbReference type="ARBA" id="ARBA00023136"/>
    </source>
</evidence>
<feature type="transmembrane region" description="Helical" evidence="8">
    <location>
        <begin position="309"/>
        <end position="329"/>
    </location>
</feature>
<name>A0A7T5EK18_9BACL</name>
<evidence type="ECO:0000313" key="12">
    <source>
        <dbReference type="Proteomes" id="UP000677234"/>
    </source>
</evidence>
<dbReference type="EMBL" id="CP066308">
    <property type="protein sequence ID" value="QQE74021.1"/>
    <property type="molecule type" value="Genomic_DNA"/>
</dbReference>
<feature type="transmembrane region" description="Helical" evidence="8">
    <location>
        <begin position="283"/>
        <end position="302"/>
    </location>
</feature>
<accession>A0A7T5EK18</accession>
<dbReference type="PANTHER" id="PTHR30472:SF65">
    <property type="entry name" value="SIDEROPHORE TRANSPORT SYSTEM PERMEASE PROTEIN YFIZ-RELATED"/>
    <property type="match status" value="1"/>
</dbReference>
<evidence type="ECO:0000256" key="6">
    <source>
        <dbReference type="ARBA" id="ARBA00022989"/>
    </source>
</evidence>
<feature type="transmembrane region" description="Helical" evidence="8">
    <location>
        <begin position="12"/>
        <end position="35"/>
    </location>
</feature>
<reference evidence="10" key="2">
    <citation type="submission" date="2021-04" db="EMBL/GenBank/DDBJ databases">
        <title>Brevibacillus composti FJAT-54423, complete genome.</title>
        <authorList>
            <person name="Tang R."/>
        </authorList>
    </citation>
    <scope>NUCLEOTIDE SEQUENCE</scope>
    <source>
        <strain evidence="10">FJAT-54424</strain>
    </source>
</reference>
<dbReference type="EMBL" id="CP073708">
    <property type="protein sequence ID" value="QUO41105.1"/>
    <property type="molecule type" value="Genomic_DNA"/>
</dbReference>
<protein>
    <submittedName>
        <fullName evidence="9">Iron ABC transporter permease</fullName>
    </submittedName>
</protein>
<sequence>MKAILSATSAKWLGVALFLLLLAYLGFASLVFGIVETSWHTVIDAYTQFDGSNEHIIIKEVRVPRVLNALAVGICLGIAGTLLQSLTRNPIADVELFGLNAGAAFFVVVAITFFGISSLTQFTWIAFLGSAVSGAIVYLLGSLGRDGMTPVKLTLAGAAITALAASARHGMMVLNEKSVDEVLFWLSGSVGGRKLEFLESVFPYMLFAWVLAFLLVRPIQTLLMGDDVAKGLGQRTVLVKLAAGAAIVLLSGSSVAVAGPIGFVGLVTPHLARFLVGIETRWVMLYSGLLGAALLLAADIAARFIAKPAEVPIGVMTALIGIPFFIYVARKGLDKG</sequence>
<dbReference type="SUPFAM" id="SSF81345">
    <property type="entry name" value="ABC transporter involved in vitamin B12 uptake, BtuC"/>
    <property type="match status" value="1"/>
</dbReference>
<feature type="transmembrane region" description="Helical" evidence="8">
    <location>
        <begin position="195"/>
        <end position="216"/>
    </location>
</feature>
<keyword evidence="5 8" id="KW-0812">Transmembrane</keyword>
<reference evidence="9 11" key="1">
    <citation type="submission" date="2020-12" db="EMBL/GenBank/DDBJ databases">
        <title>strain FJAT-54423T represents a novel species of the genus Brevibacillus.</title>
        <authorList>
            <person name="Tang R."/>
        </authorList>
    </citation>
    <scope>NUCLEOTIDE SEQUENCE [LARGE SCALE GENOMIC DNA]</scope>
    <source>
        <strain evidence="9 11">FJAT-54423</strain>
    </source>
</reference>
<proteinExistence type="inferred from homology"/>
<dbReference type="Proteomes" id="UP000595847">
    <property type="component" value="Chromosome"/>
</dbReference>
<dbReference type="Proteomes" id="UP000677234">
    <property type="component" value="Chromosome"/>
</dbReference>
<dbReference type="RefSeq" id="WP_198827609.1">
    <property type="nucleotide sequence ID" value="NZ_CP066308.1"/>
</dbReference>
<evidence type="ECO:0000256" key="8">
    <source>
        <dbReference type="SAM" id="Phobius"/>
    </source>
</evidence>
<dbReference type="KEGG" id="bcop:JD108_19555"/>
<evidence type="ECO:0000313" key="10">
    <source>
        <dbReference type="EMBL" id="QUO41105.1"/>
    </source>
</evidence>
<evidence type="ECO:0000256" key="1">
    <source>
        <dbReference type="ARBA" id="ARBA00004651"/>
    </source>
</evidence>
<evidence type="ECO:0000256" key="4">
    <source>
        <dbReference type="ARBA" id="ARBA00022475"/>
    </source>
</evidence>
<comment type="subcellular location">
    <subcellularLocation>
        <location evidence="1">Cell membrane</location>
        <topology evidence="1">Multi-pass membrane protein</topology>
    </subcellularLocation>
</comment>
<feature type="transmembrane region" description="Helical" evidence="8">
    <location>
        <begin position="122"/>
        <end position="141"/>
    </location>
</feature>
<feature type="transmembrane region" description="Helical" evidence="8">
    <location>
        <begin position="153"/>
        <end position="175"/>
    </location>
</feature>
<dbReference type="PANTHER" id="PTHR30472">
    <property type="entry name" value="FERRIC ENTEROBACTIN TRANSPORT SYSTEM PERMEASE PROTEIN"/>
    <property type="match status" value="1"/>
</dbReference>
<keyword evidence="7 8" id="KW-0472">Membrane</keyword>